<dbReference type="OrthoDB" id="5182641at2"/>
<name>A0A5C8ZEE8_9ACTN</name>
<evidence type="ECO:0000256" key="1">
    <source>
        <dbReference type="SAM" id="MobiDB-lite"/>
    </source>
</evidence>
<sequence length="181" mass="20282">MTLDYRPGGRRRLDHVLDPAFCDDLTAVDEALLRARREDAQQEEADLSYVRRLLQGRLDLLEAERAHRTGERPSPGRGGARSDAELAEALSRILADDTRSTRGIGRFLSVEPSRIGEHRREAELAVADVRTSAPSELSDPALADAIDHLRGIEQRLSTTRRRVQQVEGQLTEELGRRLRLG</sequence>
<evidence type="ECO:0000313" key="4">
    <source>
        <dbReference type="Proteomes" id="UP000321234"/>
    </source>
</evidence>
<comment type="caution">
    <text evidence="3">The sequence shown here is derived from an EMBL/GenBank/DDBJ whole genome shotgun (WGS) entry which is preliminary data.</text>
</comment>
<dbReference type="AlphaFoldDB" id="A0A5C8ZEE8"/>
<accession>A0A5C8ZEE8</accession>
<proteinExistence type="predicted"/>
<dbReference type="EMBL" id="VKAC01000006">
    <property type="protein sequence ID" value="TXR56187.1"/>
    <property type="molecule type" value="Genomic_DNA"/>
</dbReference>
<evidence type="ECO:0000313" key="3">
    <source>
        <dbReference type="EMBL" id="TXR56187.1"/>
    </source>
</evidence>
<gene>
    <name evidence="3" type="ORF">FMM08_12275</name>
</gene>
<protein>
    <submittedName>
        <fullName evidence="3">Aerial mycelium formation protein</fullName>
    </submittedName>
</protein>
<dbReference type="CDD" id="cd21107">
    <property type="entry name" value="RsiG"/>
    <property type="match status" value="1"/>
</dbReference>
<dbReference type="Proteomes" id="UP000321234">
    <property type="component" value="Unassembled WGS sequence"/>
</dbReference>
<organism evidence="3 4">
    <name type="scientific">Quadrisphaera setariae</name>
    <dbReference type="NCBI Taxonomy" id="2593304"/>
    <lineage>
        <taxon>Bacteria</taxon>
        <taxon>Bacillati</taxon>
        <taxon>Actinomycetota</taxon>
        <taxon>Actinomycetes</taxon>
        <taxon>Kineosporiales</taxon>
        <taxon>Kineosporiaceae</taxon>
        <taxon>Quadrisphaera</taxon>
    </lineage>
</organism>
<evidence type="ECO:0000259" key="2">
    <source>
        <dbReference type="Pfam" id="PF22802"/>
    </source>
</evidence>
<keyword evidence="4" id="KW-1185">Reference proteome</keyword>
<reference evidence="3 4" key="1">
    <citation type="submission" date="2019-07" db="EMBL/GenBank/DDBJ databases">
        <title>Quadrisphaera sp. strain DD2A genome sequencing and assembly.</title>
        <authorList>
            <person name="Kim I."/>
        </authorList>
    </citation>
    <scope>NUCLEOTIDE SEQUENCE [LARGE SCALE GENOMIC DNA]</scope>
    <source>
        <strain evidence="3 4">DD2A</strain>
    </source>
</reference>
<feature type="domain" description="RsiG-like" evidence="2">
    <location>
        <begin position="22"/>
        <end position="74"/>
    </location>
</feature>
<feature type="region of interest" description="Disordered" evidence="1">
    <location>
        <begin position="64"/>
        <end position="83"/>
    </location>
</feature>
<dbReference type="Pfam" id="PF22802">
    <property type="entry name" value="RsiG"/>
    <property type="match status" value="1"/>
</dbReference>
<dbReference type="InterPro" id="IPR049575">
    <property type="entry name" value="RsiG-like"/>
</dbReference>
<dbReference type="InterPro" id="IPR055209">
    <property type="entry name" value="RsiG-like_dom"/>
</dbReference>
<dbReference type="RefSeq" id="WP_147926619.1">
    <property type="nucleotide sequence ID" value="NZ_VKAC01000006.1"/>
</dbReference>